<dbReference type="PANTHER" id="PTHR48047">
    <property type="entry name" value="GLYCOSYLTRANSFERASE"/>
    <property type="match status" value="1"/>
</dbReference>
<evidence type="ECO:0000313" key="3">
    <source>
        <dbReference type="EMBL" id="GAV91325.1"/>
    </source>
</evidence>
<accession>A0A1Q3DFX5</accession>
<dbReference type="PANTHER" id="PTHR48047:SF45">
    <property type="entry name" value="SCOPOLETIN GLUCOSYLTRANSFERASE-LIKE"/>
    <property type="match status" value="1"/>
</dbReference>
<evidence type="ECO:0000256" key="2">
    <source>
        <dbReference type="ARBA" id="ARBA00022676"/>
    </source>
</evidence>
<comment type="similarity">
    <text evidence="1">Belongs to the UDP-glycosyltransferase family.</text>
</comment>
<keyword evidence="2" id="KW-0328">Glycosyltransferase</keyword>
<keyword evidence="2" id="KW-0808">Transferase</keyword>
<dbReference type="Gene3D" id="3.40.50.2000">
    <property type="entry name" value="Glycogen Phosphorylase B"/>
    <property type="match status" value="3"/>
</dbReference>
<keyword evidence="4" id="KW-1185">Reference proteome</keyword>
<evidence type="ECO:0000313" key="4">
    <source>
        <dbReference type="Proteomes" id="UP000187406"/>
    </source>
</evidence>
<dbReference type="Proteomes" id="UP000187406">
    <property type="component" value="Unassembled WGS sequence"/>
</dbReference>
<dbReference type="GO" id="GO:0035251">
    <property type="term" value="F:UDP-glucosyltransferase activity"/>
    <property type="evidence" value="ECO:0007669"/>
    <property type="project" value="TreeGrafter"/>
</dbReference>
<comment type="caution">
    <text evidence="3">The sequence shown here is derived from an EMBL/GenBank/DDBJ whole genome shotgun (WGS) entry which is preliminary data.</text>
</comment>
<dbReference type="InParanoid" id="A0A1Q3DFX5"/>
<dbReference type="AlphaFoldDB" id="A0A1Q3DFX5"/>
<gene>
    <name evidence="3" type="ORF">CFOL_v3_34721</name>
</gene>
<organism evidence="3 4">
    <name type="scientific">Cephalotus follicularis</name>
    <name type="common">Albany pitcher plant</name>
    <dbReference type="NCBI Taxonomy" id="3775"/>
    <lineage>
        <taxon>Eukaryota</taxon>
        <taxon>Viridiplantae</taxon>
        <taxon>Streptophyta</taxon>
        <taxon>Embryophyta</taxon>
        <taxon>Tracheophyta</taxon>
        <taxon>Spermatophyta</taxon>
        <taxon>Magnoliopsida</taxon>
        <taxon>eudicotyledons</taxon>
        <taxon>Gunneridae</taxon>
        <taxon>Pentapetalae</taxon>
        <taxon>rosids</taxon>
        <taxon>fabids</taxon>
        <taxon>Oxalidales</taxon>
        <taxon>Cephalotaceae</taxon>
        <taxon>Cephalotus</taxon>
    </lineage>
</organism>
<evidence type="ECO:0000256" key="1">
    <source>
        <dbReference type="ARBA" id="ARBA00009995"/>
    </source>
</evidence>
<dbReference type="OrthoDB" id="1925022at2759"/>
<protein>
    <recommendedName>
        <fullName evidence="5">UDPGT domain-containing protein</fullName>
    </recommendedName>
</protein>
<name>A0A1Q3DFX5_CEPFO</name>
<reference evidence="4" key="1">
    <citation type="submission" date="2016-04" db="EMBL/GenBank/DDBJ databases">
        <title>Cephalotus genome sequencing.</title>
        <authorList>
            <person name="Fukushima K."/>
            <person name="Hasebe M."/>
            <person name="Fang X."/>
        </authorList>
    </citation>
    <scope>NUCLEOTIDE SEQUENCE [LARGE SCALE GENOMIC DNA]</scope>
    <source>
        <strain evidence="4">cv. St1</strain>
    </source>
</reference>
<dbReference type="EMBL" id="BDDD01007302">
    <property type="protein sequence ID" value="GAV91325.1"/>
    <property type="molecule type" value="Genomic_DNA"/>
</dbReference>
<dbReference type="STRING" id="3775.A0A1Q3DFX5"/>
<sequence>MANLSELRSYGVVVNSFYELEPTYADHYRKELGWKAWHIGPLSLCNRGIEDEAAGVPMVTWPVFAEQFYNEKLVTQVLRIGIGVGVQQWAIVEGDFVKKESIEKAVKEMMIGDRAEEMRGIAKALKEMARRAIENGGSSYSDFNTIIEKLRLKRP</sequence>
<evidence type="ECO:0008006" key="5">
    <source>
        <dbReference type="Google" id="ProtNLM"/>
    </source>
</evidence>
<dbReference type="SUPFAM" id="SSF53756">
    <property type="entry name" value="UDP-Glycosyltransferase/glycogen phosphorylase"/>
    <property type="match status" value="1"/>
</dbReference>
<proteinExistence type="inferred from homology"/>